<evidence type="ECO:0000256" key="2">
    <source>
        <dbReference type="ARBA" id="ARBA00011838"/>
    </source>
</evidence>
<comment type="subunit">
    <text evidence="2">Part of the 50S ribosomal subunit.</text>
</comment>
<evidence type="ECO:0000313" key="9">
    <source>
        <dbReference type="EMBL" id="AJH65843.1"/>
    </source>
</evidence>
<evidence type="ECO:0000256" key="8">
    <source>
        <dbReference type="RuleBase" id="RU000659"/>
    </source>
</evidence>
<dbReference type="FunFam" id="3.40.50.790:FF:000001">
    <property type="entry name" value="50S ribosomal protein L1"/>
    <property type="match status" value="1"/>
</dbReference>
<dbReference type="GO" id="GO:0003735">
    <property type="term" value="F:structural constituent of ribosome"/>
    <property type="evidence" value="ECO:0007669"/>
    <property type="project" value="InterPro"/>
</dbReference>
<dbReference type="GO" id="GO:0015934">
    <property type="term" value="C:large ribosomal subunit"/>
    <property type="evidence" value="ECO:0007669"/>
    <property type="project" value="InterPro"/>
</dbReference>
<reference evidence="9" key="1">
    <citation type="journal article" date="2015" name="J. Phycol.">
        <title>The Choreocolax polysiphoniae plastid forces a reevaluation of the evolutionary pathways to parasitism in red algae.</title>
        <authorList>
            <person name="Salomaki E.D."/>
            <person name="Nickles K.R."/>
            <person name="Lane C.E."/>
        </authorList>
    </citation>
    <scope>NUCLEOTIDE SEQUENCE</scope>
</reference>
<dbReference type="AlphaFoldDB" id="A0A0B5VUI4"/>
<evidence type="ECO:0000256" key="7">
    <source>
        <dbReference type="ARBA" id="ARBA00025388"/>
    </source>
</evidence>
<dbReference type="PANTHER" id="PTHR36427:SF3">
    <property type="entry name" value="LARGE RIBOSOMAL SUBUNIT PROTEIN UL1M"/>
    <property type="match status" value="1"/>
</dbReference>
<dbReference type="InterPro" id="IPR023674">
    <property type="entry name" value="Ribosomal_uL1-like"/>
</dbReference>
<keyword evidence="4" id="KW-0694">RNA-binding</keyword>
<comment type="similarity">
    <text evidence="1 8">Belongs to the universal ribosomal protein uL1 family.</text>
</comment>
<dbReference type="Gene3D" id="3.40.50.790">
    <property type="match status" value="1"/>
</dbReference>
<dbReference type="Pfam" id="PF00687">
    <property type="entry name" value="Ribosomal_L1"/>
    <property type="match status" value="1"/>
</dbReference>
<evidence type="ECO:0000256" key="5">
    <source>
        <dbReference type="ARBA" id="ARBA00022980"/>
    </source>
</evidence>
<dbReference type="CDD" id="cd00403">
    <property type="entry name" value="Ribosomal_L1"/>
    <property type="match status" value="1"/>
</dbReference>
<evidence type="ECO:0000256" key="6">
    <source>
        <dbReference type="ARBA" id="ARBA00023274"/>
    </source>
</evidence>
<proteinExistence type="inferred from homology"/>
<geneLocation type="plastid" evidence="9"/>
<comment type="function">
    <text evidence="7">Binds directly to 23S rRNA. Might be involved in E site tRNA release.</text>
</comment>
<dbReference type="HAMAP" id="MF_01318_B">
    <property type="entry name" value="Ribosomal_uL1_B"/>
    <property type="match status" value="1"/>
</dbReference>
<accession>A0A0B5VUI4</accession>
<dbReference type="InterPro" id="IPR028364">
    <property type="entry name" value="Ribosomal_uL1/biogenesis"/>
</dbReference>
<dbReference type="PANTHER" id="PTHR36427">
    <property type="entry name" value="54S RIBOSOMAL PROTEIN L1, MITOCHONDRIAL"/>
    <property type="match status" value="1"/>
</dbReference>
<dbReference type="InterPro" id="IPR023673">
    <property type="entry name" value="Ribosomal_uL1_CS"/>
</dbReference>
<keyword evidence="5 8" id="KW-0689">Ribosomal protein</keyword>
<dbReference type="Gene3D" id="3.30.190.20">
    <property type="match status" value="1"/>
</dbReference>
<dbReference type="RefSeq" id="YP_009122085.1">
    <property type="nucleotide sequence ID" value="NC_026522.1"/>
</dbReference>
<protein>
    <recommendedName>
        <fullName evidence="8">Ribosomal protein</fullName>
    </recommendedName>
</protein>
<keyword evidence="9" id="KW-0934">Plastid</keyword>
<dbReference type="PIRSF" id="PIRSF002155">
    <property type="entry name" value="Ribosomal_L1"/>
    <property type="match status" value="1"/>
</dbReference>
<dbReference type="GO" id="GO:0006412">
    <property type="term" value="P:translation"/>
    <property type="evidence" value="ECO:0007669"/>
    <property type="project" value="InterPro"/>
</dbReference>
<evidence type="ECO:0000256" key="4">
    <source>
        <dbReference type="ARBA" id="ARBA00022884"/>
    </source>
</evidence>
<dbReference type="InterPro" id="IPR016095">
    <property type="entry name" value="Ribosomal_uL1_3-a/b-sand"/>
</dbReference>
<evidence type="ECO:0000256" key="3">
    <source>
        <dbReference type="ARBA" id="ARBA00022730"/>
    </source>
</evidence>
<dbReference type="GO" id="GO:0019843">
    <property type="term" value="F:rRNA binding"/>
    <property type="evidence" value="ECO:0007669"/>
    <property type="project" value="UniProtKB-KW"/>
</dbReference>
<keyword evidence="3" id="KW-0699">rRNA-binding</keyword>
<dbReference type="SUPFAM" id="SSF56808">
    <property type="entry name" value="Ribosomal protein L1"/>
    <property type="match status" value="1"/>
</dbReference>
<keyword evidence="6 8" id="KW-0687">Ribonucleoprotein</keyword>
<dbReference type="EMBL" id="KP308096">
    <property type="protein sequence ID" value="AJH65843.1"/>
    <property type="molecule type" value="Genomic_DNA"/>
</dbReference>
<evidence type="ECO:0000256" key="1">
    <source>
        <dbReference type="ARBA" id="ARBA00010531"/>
    </source>
</evidence>
<organism evidence="9">
    <name type="scientific">Choreocolax polysiphoniae</name>
    <dbReference type="NCBI Taxonomy" id="282351"/>
    <lineage>
        <taxon>Eukaryota</taxon>
        <taxon>Rhodophyta</taxon>
        <taxon>Florideophyceae</taxon>
        <taxon>Rhodymeniophycidae</taxon>
        <taxon>Gigartinales</taxon>
        <taxon>Choreocolacaceae</taxon>
        <taxon>Choreocolax</taxon>
    </lineage>
</organism>
<sequence>MAQHSRRFLQILYNIDKSLLYNLDEALVLLKKYSSVKFIETVEAHISLNLDPKYANQQLRATIILPKSSKKLIRVAVITQEDKIFQAKLFGADVVGSKNLIEEIFKGRLDFDQLIITPDMMLLAAKLSRVLGPKNLMPSPKSGTVTNEIKNAISEFKLGRLEYKLDRNGILHVPIGKLNFSINDIKLNLTFLQKSIDRNKPIGSKKKYWKSLYLSSTMGPGILINLNSLKSSKTR</sequence>
<dbReference type="PROSITE" id="PS01199">
    <property type="entry name" value="RIBOSOMAL_L1"/>
    <property type="match status" value="1"/>
</dbReference>
<gene>
    <name evidence="9" type="primary">rpl1</name>
</gene>
<dbReference type="InterPro" id="IPR002143">
    <property type="entry name" value="Ribosomal_uL1"/>
</dbReference>
<dbReference type="NCBIfam" id="TIGR01169">
    <property type="entry name" value="rplA_bact"/>
    <property type="match status" value="1"/>
</dbReference>
<name>A0A0B5VUI4_9FLOR</name>
<dbReference type="GeneID" id="23629416"/>
<dbReference type="InterPro" id="IPR005878">
    <property type="entry name" value="Ribosom_uL1_bac-type"/>
</dbReference>